<comment type="similarity">
    <text evidence="3">Belongs to the class I-like SAM-binding methyltransferase superfamily.</text>
</comment>
<dbReference type="eggNOG" id="KOG0822">
    <property type="taxonomic scope" value="Eukaryota"/>
</dbReference>
<dbReference type="InterPro" id="IPR035248">
    <property type="entry name" value="PRMT5_C"/>
</dbReference>
<evidence type="ECO:0000259" key="8">
    <source>
        <dbReference type="Pfam" id="PF17286"/>
    </source>
</evidence>
<dbReference type="PROSITE" id="PS51678">
    <property type="entry name" value="SAM_MT_PRMT"/>
    <property type="match status" value="1"/>
</dbReference>
<evidence type="ECO:0000313" key="10">
    <source>
        <dbReference type="RefSeq" id="XP_004498606.1"/>
    </source>
</evidence>
<evidence type="ECO:0000259" key="7">
    <source>
        <dbReference type="Pfam" id="PF17285"/>
    </source>
</evidence>
<keyword evidence="3 5" id="KW-0489">Methyltransferase</keyword>
<feature type="domain" description="PRMT5 TIM barrel" evidence="7">
    <location>
        <begin position="38"/>
        <end position="342"/>
    </location>
</feature>
<dbReference type="InterPro" id="IPR025799">
    <property type="entry name" value="Arg_MeTrfase"/>
</dbReference>
<dbReference type="Pfam" id="PF02475">
    <property type="entry name" value="TRM5-TYW2_MTfase"/>
    <property type="match status" value="1"/>
</dbReference>
<feature type="binding site" evidence="4">
    <location>
        <position position="397"/>
    </location>
    <ligand>
        <name>S-adenosyl-L-methionine</name>
        <dbReference type="ChEBI" id="CHEBI:59789"/>
    </ligand>
</feature>
<dbReference type="InterPro" id="IPR029063">
    <property type="entry name" value="SAM-dependent_MTases_sf"/>
</dbReference>
<evidence type="ECO:0000256" key="2">
    <source>
        <dbReference type="ARBA" id="ARBA00022691"/>
    </source>
</evidence>
<dbReference type="GO" id="GO:0006355">
    <property type="term" value="P:regulation of DNA-templated transcription"/>
    <property type="evidence" value="ECO:0007669"/>
    <property type="project" value="TreeGrafter"/>
</dbReference>
<dbReference type="GO" id="GO:0032259">
    <property type="term" value="P:methylation"/>
    <property type="evidence" value="ECO:0007669"/>
    <property type="project" value="UniProtKB-KW"/>
</dbReference>
<name>A0A1S2Y378_CICAR</name>
<dbReference type="Pfam" id="PF17286">
    <property type="entry name" value="PRMT5_C"/>
    <property type="match status" value="1"/>
</dbReference>
<accession>A0A1S2Y378</accession>
<keyword evidence="1 3" id="KW-0808">Transferase</keyword>
<dbReference type="GO" id="GO:0016274">
    <property type="term" value="F:protein-arginine N-methyltransferase activity"/>
    <property type="evidence" value="ECO:0007669"/>
    <property type="project" value="InterPro"/>
</dbReference>
<evidence type="ECO:0000313" key="9">
    <source>
        <dbReference type="Proteomes" id="UP000087171"/>
    </source>
</evidence>
<dbReference type="PANTHER" id="PTHR10738:SF0">
    <property type="entry name" value="PROTEIN ARGININE N-METHYLTRANSFERASE 5"/>
    <property type="match status" value="1"/>
</dbReference>
<dbReference type="PANTHER" id="PTHR10738">
    <property type="entry name" value="PROTEIN ARGININE N-METHYLTRANSFERASE 5"/>
    <property type="match status" value="1"/>
</dbReference>
<dbReference type="STRING" id="3827.A0A1S2Y378"/>
<dbReference type="Gene3D" id="3.40.50.150">
    <property type="entry name" value="Vaccinia Virus protein VP39"/>
    <property type="match status" value="1"/>
</dbReference>
<dbReference type="InterPro" id="IPR007857">
    <property type="entry name" value="Arg_MeTrfase_PRMT5"/>
</dbReference>
<dbReference type="Gene3D" id="2.70.160.11">
    <property type="entry name" value="Hnrnp arginine n-methyltransferase1"/>
    <property type="match status" value="1"/>
</dbReference>
<dbReference type="GO" id="GO:0005829">
    <property type="term" value="C:cytosol"/>
    <property type="evidence" value="ECO:0007669"/>
    <property type="project" value="TreeGrafter"/>
</dbReference>
<dbReference type="GeneID" id="101494797"/>
<organism evidence="9 10">
    <name type="scientific">Cicer arietinum</name>
    <name type="common">Chickpea</name>
    <name type="synonym">Garbanzo</name>
    <dbReference type="NCBI Taxonomy" id="3827"/>
    <lineage>
        <taxon>Eukaryota</taxon>
        <taxon>Viridiplantae</taxon>
        <taxon>Streptophyta</taxon>
        <taxon>Embryophyta</taxon>
        <taxon>Tracheophyta</taxon>
        <taxon>Spermatophyta</taxon>
        <taxon>Magnoliopsida</taxon>
        <taxon>eudicotyledons</taxon>
        <taxon>Gunneridae</taxon>
        <taxon>Pentapetalae</taxon>
        <taxon>rosids</taxon>
        <taxon>fabids</taxon>
        <taxon>Fabales</taxon>
        <taxon>Fabaceae</taxon>
        <taxon>Papilionoideae</taxon>
        <taxon>50 kb inversion clade</taxon>
        <taxon>NPAAA clade</taxon>
        <taxon>Hologalegina</taxon>
        <taxon>IRL clade</taxon>
        <taxon>Cicereae</taxon>
        <taxon>Cicer</taxon>
    </lineage>
</organism>
<gene>
    <name evidence="10 11" type="primary">LOC101494797</name>
</gene>
<dbReference type="Gene3D" id="3.20.20.150">
    <property type="entry name" value="Divalent-metal-dependent TIM barrel enzymes"/>
    <property type="match status" value="1"/>
</dbReference>
<proteinExistence type="inferred from homology"/>
<dbReference type="InterPro" id="IPR056743">
    <property type="entry name" value="TRM5-TYW2-like_MTfase"/>
</dbReference>
<dbReference type="Proteomes" id="UP000087171">
    <property type="component" value="Chromosome Ca4"/>
</dbReference>
<dbReference type="SUPFAM" id="SSF53335">
    <property type="entry name" value="S-adenosyl-L-methionine-dependent methyltransferases"/>
    <property type="match status" value="1"/>
</dbReference>
<reference evidence="9" key="1">
    <citation type="journal article" date="2013" name="Nat. Biotechnol.">
        <title>Draft genome sequence of chickpea (Cicer arietinum) provides a resource for trait improvement.</title>
        <authorList>
            <person name="Varshney R.K."/>
            <person name="Song C."/>
            <person name="Saxena R.K."/>
            <person name="Azam S."/>
            <person name="Yu S."/>
            <person name="Sharpe A.G."/>
            <person name="Cannon S."/>
            <person name="Baek J."/>
            <person name="Rosen B.D."/>
            <person name="Tar'an B."/>
            <person name="Millan T."/>
            <person name="Zhang X."/>
            <person name="Ramsay L.D."/>
            <person name="Iwata A."/>
            <person name="Wang Y."/>
            <person name="Nelson W."/>
            <person name="Farmer A.D."/>
            <person name="Gaur P.M."/>
            <person name="Soderlund C."/>
            <person name="Penmetsa R.V."/>
            <person name="Xu C."/>
            <person name="Bharti A.K."/>
            <person name="He W."/>
            <person name="Winter P."/>
            <person name="Zhao S."/>
            <person name="Hane J.K."/>
            <person name="Carrasquilla-Garcia N."/>
            <person name="Condie J.A."/>
            <person name="Upadhyaya H.D."/>
            <person name="Luo M.C."/>
            <person name="Thudi M."/>
            <person name="Gowda C.L."/>
            <person name="Singh N.P."/>
            <person name="Lichtenzveig J."/>
            <person name="Gali K.K."/>
            <person name="Rubio J."/>
            <person name="Nadarajan N."/>
            <person name="Dolezel J."/>
            <person name="Bansal K.C."/>
            <person name="Xu X."/>
            <person name="Edwards D."/>
            <person name="Zhang G."/>
            <person name="Kahl G."/>
            <person name="Gil J."/>
            <person name="Singh K.B."/>
            <person name="Datta S.K."/>
            <person name="Jackson S.A."/>
            <person name="Wang J."/>
            <person name="Cook D.R."/>
        </authorList>
    </citation>
    <scope>NUCLEOTIDE SEQUENCE [LARGE SCALE GENOMIC DNA]</scope>
    <source>
        <strain evidence="9">cv. CDC Frontier</strain>
    </source>
</reference>
<feature type="domain" description="TRM5/TYW2-like methyltransferase" evidence="6">
    <location>
        <begin position="366"/>
        <end position="442"/>
    </location>
</feature>
<evidence type="ECO:0000256" key="1">
    <source>
        <dbReference type="ARBA" id="ARBA00022679"/>
    </source>
</evidence>
<keyword evidence="9" id="KW-1185">Reference proteome</keyword>
<dbReference type="GO" id="GO:0005634">
    <property type="term" value="C:nucleus"/>
    <property type="evidence" value="ECO:0007669"/>
    <property type="project" value="TreeGrafter"/>
</dbReference>
<protein>
    <recommendedName>
        <fullName evidence="3">Protein arginine N-methyltransferase</fullName>
    </recommendedName>
</protein>
<dbReference type="KEGG" id="cam:101494797"/>
<dbReference type="RefSeq" id="XP_004498606.1">
    <property type="nucleotide sequence ID" value="XM_004498549.3"/>
</dbReference>
<dbReference type="Pfam" id="PF17285">
    <property type="entry name" value="PRMT5_TIM"/>
    <property type="match status" value="1"/>
</dbReference>
<reference evidence="10 11" key="2">
    <citation type="submission" date="2025-04" db="UniProtKB">
        <authorList>
            <consortium name="RefSeq"/>
        </authorList>
    </citation>
    <scope>IDENTIFICATION</scope>
    <source>
        <tissue evidence="10 11">Etiolated seedlings</tissue>
    </source>
</reference>
<dbReference type="PaxDb" id="3827-XP_004498606.1"/>
<dbReference type="AlphaFoldDB" id="A0A1S2Y378"/>
<dbReference type="OrthoDB" id="1368803at2759"/>
<evidence type="ECO:0000256" key="4">
    <source>
        <dbReference type="PIRSR" id="PIRSR015894-2"/>
    </source>
</evidence>
<feature type="domain" description="PRMT5 oligomerisation" evidence="8">
    <location>
        <begin position="473"/>
        <end position="639"/>
    </location>
</feature>
<dbReference type="RefSeq" id="XP_027189801.1">
    <property type="nucleotide sequence ID" value="XM_027334000.1"/>
</dbReference>
<evidence type="ECO:0000256" key="5">
    <source>
        <dbReference type="PROSITE-ProRule" id="PRU01015"/>
    </source>
</evidence>
<feature type="binding site" evidence="4">
    <location>
        <position position="329"/>
    </location>
    <ligand>
        <name>S-adenosyl-L-methionine</name>
        <dbReference type="ChEBI" id="CHEBI:59789"/>
    </ligand>
</feature>
<keyword evidence="2 3" id="KW-0949">S-adenosyl-L-methionine</keyword>
<dbReference type="PIRSF" id="PIRSF015894">
    <property type="entry name" value="Skb1_MeTrfase"/>
    <property type="match status" value="1"/>
</dbReference>
<dbReference type="InterPro" id="IPR035247">
    <property type="entry name" value="PRMT5_TIM"/>
</dbReference>
<evidence type="ECO:0000259" key="6">
    <source>
        <dbReference type="Pfam" id="PF02475"/>
    </source>
</evidence>
<evidence type="ECO:0000256" key="3">
    <source>
        <dbReference type="PIRNR" id="PIRNR015894"/>
    </source>
</evidence>
<evidence type="ECO:0000313" key="11">
    <source>
        <dbReference type="RefSeq" id="XP_027189801.1"/>
    </source>
</evidence>
<sequence length="641" mass="72463">MPLGHALDNRFAQLCGIEVPFSFDVKRALDINVRHGDFDFLFCPLMYTGYAPNKDKALTLNRQLLPYAGVNTGVTYGQWAGLVFAKISPTWLDLDSEDENVRVNAEAILKQQIEWASYLSVKHCVLPTPDGNSCANYAKCVNQILQGLKNMESAMKLLLRIPVGMSNDDYRPLSNALVDSWETWNSFRMLCDHHSQLVVALDIKRVLPPENSLKRWFGEPVTAAILDTEIFLTKARGNTLYLPKRHQKLIADLFHLDTRIVISEIKVPTSAQSAAGSKSQPLLAYWSQVSNIYKQRDPVSEQERSEFYTRDILQPSLRPSRNYSHAISYDDHEKDLVKYLHYEIAISRALLERVPDERASVIATVLVVVGAGRGRLVHASLKAAERTGRKLRVYAVEKNPQTVIALDELIRANNWDNTVSVVSSDVRDWSAPERADILVSDFLGSFGDNELSPESLDAAQRFLEKDGISIPSSYTSFLQPLTAPKLYQEAKARKDILHSESACLVNLHNVARLTPSQQVFTFSHPKCSDNQSNQRYQKLEFRIPTDTGSAMVHGFAGYFNATLYKSVLFGTEPSTMTPNLNTWLPMFFPLRTPICVHRGSILEVHFWRCVDSRKVWYEWCVTSPSSSPIHNCNGRSCWMDL</sequence>
<feature type="binding site" evidence="4">
    <location>
        <begin position="338"/>
        <end position="339"/>
    </location>
    <ligand>
        <name>S-adenosyl-L-methionine</name>
        <dbReference type="ChEBI" id="CHEBI:59789"/>
    </ligand>
</feature>